<protein>
    <recommendedName>
        <fullName evidence="3">Terpenoid synthase</fullName>
    </recommendedName>
</protein>
<accession>A0A1X6MLQ7</accession>
<dbReference type="GeneID" id="36334165"/>
<dbReference type="OrthoDB" id="2800002at2759"/>
<evidence type="ECO:0000313" key="2">
    <source>
        <dbReference type="Proteomes" id="UP000194127"/>
    </source>
</evidence>
<proteinExistence type="predicted"/>
<dbReference type="RefSeq" id="XP_024333807.1">
    <property type="nucleotide sequence ID" value="XM_024489216.1"/>
</dbReference>
<dbReference type="Proteomes" id="UP000194127">
    <property type="component" value="Unassembled WGS sequence"/>
</dbReference>
<dbReference type="AlphaFoldDB" id="A0A1X6MLQ7"/>
<keyword evidence="2" id="KW-1185">Reference proteome</keyword>
<dbReference type="EMBL" id="KZ110610">
    <property type="protein sequence ID" value="OSX57013.1"/>
    <property type="molecule type" value="Genomic_DNA"/>
</dbReference>
<name>A0A1X6MLQ7_9APHY</name>
<dbReference type="Gene3D" id="1.10.600.10">
    <property type="entry name" value="Farnesyl Diphosphate Synthase"/>
    <property type="match status" value="1"/>
</dbReference>
<organism evidence="1 2">
    <name type="scientific">Postia placenta MAD-698-R-SB12</name>
    <dbReference type="NCBI Taxonomy" id="670580"/>
    <lineage>
        <taxon>Eukaryota</taxon>
        <taxon>Fungi</taxon>
        <taxon>Dikarya</taxon>
        <taxon>Basidiomycota</taxon>
        <taxon>Agaricomycotina</taxon>
        <taxon>Agaricomycetes</taxon>
        <taxon>Polyporales</taxon>
        <taxon>Adustoporiaceae</taxon>
        <taxon>Rhodonia</taxon>
    </lineage>
</organism>
<sequence>MASWPWPRIANPYCKEVKAESEEWLKSFQAFTPQSQIVFDRGDFSIPGLFSALLYSSCMKEHLRLGCDLTHIFFVIDEYTDIENEPGCREMIDMAIDALENPRKSRPEGEIPLGEIIRHLSLELDLSVPDEIFYHPVIVELSTCITDLTLVDNYHARVESKFIEGLKNLPSWGAEVDTQVTEYLTRSPIGPVPITVGVSSLIATSAIRVWRCKELDGWHFCQRFSVTSATAGNKSSCRWSSEAREYDRGERSQMHTTKAKKTNCPMEEVQSSKAKNGDLKPLVVTVVEVRVQVQTGHVS</sequence>
<gene>
    <name evidence="1" type="ORF">POSPLADRAFT_1186300</name>
</gene>
<evidence type="ECO:0000313" key="1">
    <source>
        <dbReference type="EMBL" id="OSX57013.1"/>
    </source>
</evidence>
<dbReference type="SUPFAM" id="SSF48576">
    <property type="entry name" value="Terpenoid synthases"/>
    <property type="match status" value="1"/>
</dbReference>
<dbReference type="InterPro" id="IPR008949">
    <property type="entry name" value="Isoprenoid_synthase_dom_sf"/>
</dbReference>
<reference evidence="1 2" key="1">
    <citation type="submission" date="2017-04" db="EMBL/GenBank/DDBJ databases">
        <title>Genome Sequence of the Model Brown-Rot Fungus Postia placenta SB12.</title>
        <authorList>
            <consortium name="DOE Joint Genome Institute"/>
            <person name="Gaskell J."/>
            <person name="Kersten P."/>
            <person name="Larrondo L.F."/>
            <person name="Canessa P."/>
            <person name="Martinez D."/>
            <person name="Hibbett D."/>
            <person name="Schmoll M."/>
            <person name="Kubicek C.P."/>
            <person name="Martinez A.T."/>
            <person name="Yadav J."/>
            <person name="Master E."/>
            <person name="Magnuson J.K."/>
            <person name="James T."/>
            <person name="Yaver D."/>
            <person name="Berka R."/>
            <person name="Labutti K."/>
            <person name="Lipzen A."/>
            <person name="Aerts A."/>
            <person name="Barry K."/>
            <person name="Henrissat B."/>
            <person name="Blanchette R."/>
            <person name="Grigoriev I."/>
            <person name="Cullen D."/>
        </authorList>
    </citation>
    <scope>NUCLEOTIDE SEQUENCE [LARGE SCALE GENOMIC DNA]</scope>
    <source>
        <strain evidence="1 2">MAD-698-R-SB12</strain>
    </source>
</reference>
<evidence type="ECO:0008006" key="3">
    <source>
        <dbReference type="Google" id="ProtNLM"/>
    </source>
</evidence>